<dbReference type="AlphaFoldDB" id="A0A161PR64"/>
<dbReference type="EMBL" id="LVEA01000033">
    <property type="protein sequence ID" value="KYL04334.1"/>
    <property type="molecule type" value="Genomic_DNA"/>
</dbReference>
<name>A0A161PR64_9FUSO</name>
<reference evidence="1 2" key="1">
    <citation type="submission" date="2016-03" db="EMBL/GenBank/DDBJ databases">
        <title>Comparative genomics of human isolates of Fusobacterium necrophorum.</title>
        <authorList>
            <person name="Jensen A."/>
            <person name="Bank S."/>
            <person name="Andersen P.S."/>
            <person name="Kristensen L.H."/>
            <person name="Prag J."/>
        </authorList>
    </citation>
    <scope>NUCLEOTIDE SEQUENCE [LARGE SCALE GENOMIC DNA]</scope>
    <source>
        <strain evidence="1 2">LS_1264</strain>
    </source>
</reference>
<dbReference type="RefSeq" id="WP_062623769.1">
    <property type="nucleotide sequence ID" value="NZ_CP019306.1"/>
</dbReference>
<dbReference type="GeneID" id="75076553"/>
<proteinExistence type="predicted"/>
<sequence length="142" mass="16478">MNNIEVLKKVQEVLQQKFEEVSIKFLEDSIFDDVILNEIGIEPSGENYKSVGLGGFTEHETESISFSINLVRKQEFKGDTLSLEQFLEEKDSIIELLYSEDLLGIDGIFRSFEIETEPLRFSHEEVAWDVWIYKIKVLGKVR</sequence>
<evidence type="ECO:0000313" key="1">
    <source>
        <dbReference type="EMBL" id="KYL04334.1"/>
    </source>
</evidence>
<comment type="caution">
    <text evidence="1">The sequence shown here is derived from an EMBL/GenBank/DDBJ whole genome shotgun (WGS) entry which is preliminary data.</text>
</comment>
<accession>A0A161PR64</accession>
<evidence type="ECO:0000313" key="2">
    <source>
        <dbReference type="Proteomes" id="UP000075816"/>
    </source>
</evidence>
<organism evidence="1 2">
    <name type="scientific">Fusobacterium necrophorum subsp. funduliforme</name>
    <dbReference type="NCBI Taxonomy" id="143387"/>
    <lineage>
        <taxon>Bacteria</taxon>
        <taxon>Fusobacteriati</taxon>
        <taxon>Fusobacteriota</taxon>
        <taxon>Fusobacteriia</taxon>
        <taxon>Fusobacteriales</taxon>
        <taxon>Fusobacteriaceae</taxon>
        <taxon>Fusobacterium</taxon>
    </lineage>
</organism>
<gene>
    <name evidence="1" type="ORF">A2J07_10685</name>
</gene>
<dbReference type="Proteomes" id="UP000075816">
    <property type="component" value="Unassembled WGS sequence"/>
</dbReference>
<protein>
    <submittedName>
        <fullName evidence="1">Uncharacterized protein</fullName>
    </submittedName>
</protein>